<dbReference type="EMBL" id="CP141259">
    <property type="protein sequence ID" value="WRL44679.1"/>
    <property type="molecule type" value="Genomic_DNA"/>
</dbReference>
<dbReference type="CDD" id="cd02883">
    <property type="entry name" value="NUDIX_Hydrolase"/>
    <property type="match status" value="1"/>
</dbReference>
<dbReference type="InterPro" id="IPR000086">
    <property type="entry name" value="NUDIX_hydrolase_dom"/>
</dbReference>
<evidence type="ECO:0000259" key="4">
    <source>
        <dbReference type="PROSITE" id="PS51462"/>
    </source>
</evidence>
<dbReference type="InterPro" id="IPR051325">
    <property type="entry name" value="Nudix_hydrolase_domain"/>
</dbReference>
<dbReference type="PROSITE" id="PS51462">
    <property type="entry name" value="NUDIX"/>
    <property type="match status" value="1"/>
</dbReference>
<evidence type="ECO:0000256" key="3">
    <source>
        <dbReference type="RuleBase" id="RU003476"/>
    </source>
</evidence>
<comment type="cofactor">
    <cofactor evidence="1">
        <name>Mg(2+)</name>
        <dbReference type="ChEBI" id="CHEBI:18420"/>
    </cofactor>
</comment>
<dbReference type="EC" id="3.6.-.-" evidence="5"/>
<name>A0ABZ1AHA2_AROEV</name>
<keyword evidence="2 3" id="KW-0378">Hydrolase</keyword>
<proteinExistence type="inferred from homology"/>
<sequence>MTIKQLSCGLLVVNERSELLLGHSTGSSHWDLPKGLIEAGEAPASCALREAREEFGLEFAADRLVDIGRHFYYRGKDLHLFAVGATSNEIRPELCRCTSYFAHYETGRQVPEIDAFAWTADAQLPSVLANSMRRLLLDRGLLAHARTLLRSSG</sequence>
<organism evidence="5 6">
    <name type="scientific">Aromatoleum evansii</name>
    <name type="common">Azoarcus evansii</name>
    <dbReference type="NCBI Taxonomy" id="59406"/>
    <lineage>
        <taxon>Bacteria</taxon>
        <taxon>Pseudomonadati</taxon>
        <taxon>Pseudomonadota</taxon>
        <taxon>Betaproteobacteria</taxon>
        <taxon>Rhodocyclales</taxon>
        <taxon>Rhodocyclaceae</taxon>
        <taxon>Aromatoleum</taxon>
    </lineage>
</organism>
<gene>
    <name evidence="5" type="ORF">U5817_15855</name>
</gene>
<dbReference type="PROSITE" id="PS00893">
    <property type="entry name" value="NUDIX_BOX"/>
    <property type="match status" value="1"/>
</dbReference>
<comment type="similarity">
    <text evidence="3">Belongs to the Nudix hydrolase family.</text>
</comment>
<dbReference type="GO" id="GO:0016787">
    <property type="term" value="F:hydrolase activity"/>
    <property type="evidence" value="ECO:0007669"/>
    <property type="project" value="UniProtKB-KW"/>
</dbReference>
<dbReference type="Proteomes" id="UP001626593">
    <property type="component" value="Chromosome"/>
</dbReference>
<evidence type="ECO:0000256" key="2">
    <source>
        <dbReference type="ARBA" id="ARBA00022801"/>
    </source>
</evidence>
<dbReference type="PANTHER" id="PTHR21340">
    <property type="entry name" value="DIADENOSINE 5,5-P1,P4-TETRAPHOSPHATE PYROPHOSPHOHYDROLASE MUTT"/>
    <property type="match status" value="1"/>
</dbReference>
<dbReference type="PANTHER" id="PTHR21340:SF0">
    <property type="entry name" value="BIS(5'-NUCLEOSYL)-TETRAPHOSPHATASE [ASYMMETRICAL]"/>
    <property type="match status" value="1"/>
</dbReference>
<dbReference type="PRINTS" id="PR00502">
    <property type="entry name" value="NUDIXFAMILY"/>
</dbReference>
<protein>
    <submittedName>
        <fullName evidence="5">NUDIX hydrolase</fullName>
        <ecNumber evidence="5">3.6.-.-</ecNumber>
    </submittedName>
</protein>
<accession>A0ABZ1AHA2</accession>
<dbReference type="SUPFAM" id="SSF55811">
    <property type="entry name" value="Nudix"/>
    <property type="match status" value="1"/>
</dbReference>
<dbReference type="Pfam" id="PF00293">
    <property type="entry name" value="NUDIX"/>
    <property type="match status" value="1"/>
</dbReference>
<dbReference type="InterPro" id="IPR015797">
    <property type="entry name" value="NUDIX_hydrolase-like_dom_sf"/>
</dbReference>
<dbReference type="Gene3D" id="3.90.79.10">
    <property type="entry name" value="Nucleoside Triphosphate Pyrophosphohydrolase"/>
    <property type="match status" value="1"/>
</dbReference>
<dbReference type="RefSeq" id="WP_407278008.1">
    <property type="nucleotide sequence ID" value="NZ_CP141259.1"/>
</dbReference>
<dbReference type="InterPro" id="IPR020476">
    <property type="entry name" value="Nudix_hydrolase"/>
</dbReference>
<dbReference type="InterPro" id="IPR020084">
    <property type="entry name" value="NUDIX_hydrolase_CS"/>
</dbReference>
<evidence type="ECO:0000313" key="5">
    <source>
        <dbReference type="EMBL" id="WRL44679.1"/>
    </source>
</evidence>
<keyword evidence="6" id="KW-1185">Reference proteome</keyword>
<reference evidence="5 6" key="1">
    <citation type="submission" date="2023-12" db="EMBL/GenBank/DDBJ databases">
        <title>A. evansii MAY27, complete genome.</title>
        <authorList>
            <person name="Wang Y."/>
        </authorList>
    </citation>
    <scope>NUCLEOTIDE SEQUENCE [LARGE SCALE GENOMIC DNA]</scope>
    <source>
        <strain evidence="5 6">MAY27</strain>
    </source>
</reference>
<evidence type="ECO:0000313" key="6">
    <source>
        <dbReference type="Proteomes" id="UP001626593"/>
    </source>
</evidence>
<evidence type="ECO:0000256" key="1">
    <source>
        <dbReference type="ARBA" id="ARBA00001946"/>
    </source>
</evidence>
<feature type="domain" description="Nudix hydrolase" evidence="4">
    <location>
        <begin position="3"/>
        <end position="142"/>
    </location>
</feature>